<reference evidence="1" key="1">
    <citation type="submission" date="2020-05" db="EMBL/GenBank/DDBJ databases">
        <authorList>
            <person name="Chiriac C."/>
            <person name="Salcher M."/>
            <person name="Ghai R."/>
            <person name="Kavagutti S V."/>
        </authorList>
    </citation>
    <scope>NUCLEOTIDE SEQUENCE</scope>
</reference>
<accession>A0A6J7EU73</accession>
<dbReference type="EMBL" id="CAFBLP010000057">
    <property type="protein sequence ID" value="CAB4885198.1"/>
    <property type="molecule type" value="Genomic_DNA"/>
</dbReference>
<protein>
    <submittedName>
        <fullName evidence="1">Unannotated protein</fullName>
    </submittedName>
</protein>
<dbReference type="AlphaFoldDB" id="A0A6J7EU73"/>
<name>A0A6J7EU73_9ZZZZ</name>
<evidence type="ECO:0000313" key="1">
    <source>
        <dbReference type="EMBL" id="CAB4885198.1"/>
    </source>
</evidence>
<dbReference type="InterPro" id="IPR014845">
    <property type="entry name" value="GYD/TTHA1554"/>
</dbReference>
<gene>
    <name evidence="1" type="ORF">UFOPK3376_02072</name>
</gene>
<proteinExistence type="predicted"/>
<organism evidence="1">
    <name type="scientific">freshwater metagenome</name>
    <dbReference type="NCBI Taxonomy" id="449393"/>
    <lineage>
        <taxon>unclassified sequences</taxon>
        <taxon>metagenomes</taxon>
        <taxon>ecological metagenomes</taxon>
    </lineage>
</organism>
<sequence>MGRYMITARSTTERLKGVLAVGGTARRASIDAVFAGVGGSVEPAYCTSGSDDPITVCDVPSNEAVAALALSVGASGGASERTTVLATADQVNAAVQQSSTSRAPGA</sequence>
<dbReference type="Pfam" id="PF08734">
    <property type="entry name" value="GYD"/>
    <property type="match status" value="1"/>
</dbReference>